<accession>A0ABD5F1Q6</accession>
<protein>
    <submittedName>
        <fullName evidence="1">MMPL family RND transporter</fullName>
    </submittedName>
</protein>
<organism evidence="1 2">
    <name type="scientific">Streptomyces doudnae</name>
    <dbReference type="NCBI Taxonomy" id="3075536"/>
    <lineage>
        <taxon>Bacteria</taxon>
        <taxon>Bacillati</taxon>
        <taxon>Actinomycetota</taxon>
        <taxon>Actinomycetes</taxon>
        <taxon>Kitasatosporales</taxon>
        <taxon>Streptomycetaceae</taxon>
        <taxon>Streptomyces</taxon>
    </lineage>
</organism>
<dbReference type="AlphaFoldDB" id="A0ABD5F1Q6"/>
<dbReference type="EMBL" id="JAVRES010000293">
    <property type="protein sequence ID" value="MDT0440848.1"/>
    <property type="molecule type" value="Genomic_DNA"/>
</dbReference>
<name>A0ABD5F1Q6_9ACTN</name>
<gene>
    <name evidence="1" type="ORF">RM877_40090</name>
</gene>
<dbReference type="Proteomes" id="UP001183535">
    <property type="component" value="Unassembled WGS sequence"/>
</dbReference>
<comment type="caution">
    <text evidence="1">The sequence shown here is derived from an EMBL/GenBank/DDBJ whole genome shotgun (WGS) entry which is preliminary data.</text>
</comment>
<proteinExistence type="predicted"/>
<sequence>MLVLERIAKAVLHTRGIALVQSITRPLGTPIKHSSIPFQISAQSASQIMNLGYQQDRAADLLKQANELSNTINILKQQVALQQASAAATHEQTQAFHDTVAIVNDLRDKIANFDDQFRPLRNYFYWEPHCFDIPMCAALRSV</sequence>
<feature type="non-terminal residue" evidence="1">
    <location>
        <position position="142"/>
    </location>
</feature>
<reference evidence="2" key="1">
    <citation type="submission" date="2023-07" db="EMBL/GenBank/DDBJ databases">
        <title>30 novel species of actinomycetes from the DSMZ collection.</title>
        <authorList>
            <person name="Nouioui I."/>
        </authorList>
    </citation>
    <scope>NUCLEOTIDE SEQUENCE [LARGE SCALE GENOMIC DNA]</scope>
    <source>
        <strain evidence="2">DSM 41981</strain>
    </source>
</reference>
<evidence type="ECO:0000313" key="1">
    <source>
        <dbReference type="EMBL" id="MDT0440848.1"/>
    </source>
</evidence>
<evidence type="ECO:0000313" key="2">
    <source>
        <dbReference type="Proteomes" id="UP001183535"/>
    </source>
</evidence>
<keyword evidence="2" id="KW-1185">Reference proteome</keyword>